<dbReference type="Gene3D" id="3.40.50.10860">
    <property type="entry name" value="Leucine Dehydrogenase, chain A, domain 1"/>
    <property type="match status" value="1"/>
</dbReference>
<keyword evidence="2 5" id="KW-0560">Oxidoreductase</keyword>
<organism evidence="5 6">
    <name type="scientific">Coprobacter fastidiosus</name>
    <dbReference type="NCBI Taxonomy" id="1099853"/>
    <lineage>
        <taxon>Bacteria</taxon>
        <taxon>Pseudomonadati</taxon>
        <taxon>Bacteroidota</taxon>
        <taxon>Bacteroidia</taxon>
        <taxon>Bacteroidales</taxon>
        <taxon>Barnesiellaceae</taxon>
        <taxon>Coprobacter</taxon>
    </lineage>
</organism>
<dbReference type="InterPro" id="IPR013708">
    <property type="entry name" value="Shikimate_DH-bd_N"/>
</dbReference>
<dbReference type="FunFam" id="3.40.50.720:FF:000427">
    <property type="entry name" value="Shikimate dehydrogenase"/>
    <property type="match status" value="1"/>
</dbReference>
<evidence type="ECO:0000256" key="3">
    <source>
        <dbReference type="ARBA" id="ARBA00023141"/>
    </source>
</evidence>
<dbReference type="AlphaFoldDB" id="A0A316R1W4"/>
<dbReference type="GO" id="GO:0004764">
    <property type="term" value="F:shikimate 3-dehydrogenase (NADP+) activity"/>
    <property type="evidence" value="ECO:0007669"/>
    <property type="project" value="UniProtKB-EC"/>
</dbReference>
<gene>
    <name evidence="5" type="primary">aroE</name>
    <name evidence="5" type="ORF">DDY73_12705</name>
</gene>
<dbReference type="SUPFAM" id="SSF51735">
    <property type="entry name" value="NAD(P)-binding Rossmann-fold domains"/>
    <property type="match status" value="1"/>
</dbReference>
<evidence type="ECO:0000256" key="2">
    <source>
        <dbReference type="ARBA" id="ARBA00023002"/>
    </source>
</evidence>
<protein>
    <submittedName>
        <fullName evidence="5">Shikimate dehydrogenase</fullName>
        <ecNumber evidence="5">1.1.1.25</ecNumber>
    </submittedName>
</protein>
<comment type="pathway">
    <text evidence="1">Metabolic intermediate biosynthesis; chorismate biosynthesis; chorismate from D-erythrose 4-phosphate and phosphoenolpyruvate: step 4/7.</text>
</comment>
<dbReference type="Pfam" id="PF08501">
    <property type="entry name" value="Shikimate_dh_N"/>
    <property type="match status" value="1"/>
</dbReference>
<dbReference type="PANTHER" id="PTHR21089">
    <property type="entry name" value="SHIKIMATE DEHYDROGENASE"/>
    <property type="match status" value="1"/>
</dbReference>
<dbReference type="GeneID" id="92929888"/>
<keyword evidence="3" id="KW-0028">Amino-acid biosynthesis</keyword>
<dbReference type="GO" id="GO:0019632">
    <property type="term" value="P:shikimate metabolic process"/>
    <property type="evidence" value="ECO:0007669"/>
    <property type="project" value="TreeGrafter"/>
</dbReference>
<sequence>MNTTNSQKQLYGLLGYPLIHSFSKTFFNEKFIAENIPAEYINFEIDKIELIKKVIVENPELMGLNVTLPYKEAVIPYMNEMDETARMIGAVNVIKFIREKGKLKLKGFNSDIIGFTDSIRPLLNSEHKKGLILGTGGASKAVWYGLLSLGITPQLVSRTAKKDVLTYEDLTPEIMSEYTVIINTTPLGMYPHTATCPPIPYEQLTNKHLVYDLIYNPDQTLFMEKASKQGAVTKNGLEMLLLQAFASWDIWHR</sequence>
<dbReference type="EMBL" id="DNWC01000163">
    <property type="protein sequence ID" value="HBJ09848.1"/>
    <property type="molecule type" value="Genomic_DNA"/>
</dbReference>
<dbReference type="InterPro" id="IPR046346">
    <property type="entry name" value="Aminoacid_DH-like_N_sf"/>
</dbReference>
<dbReference type="SUPFAM" id="SSF53223">
    <property type="entry name" value="Aminoacid dehydrogenase-like, N-terminal domain"/>
    <property type="match status" value="1"/>
</dbReference>
<keyword evidence="3" id="KW-0057">Aromatic amino acid biosynthesis</keyword>
<evidence type="ECO:0000259" key="4">
    <source>
        <dbReference type="Pfam" id="PF08501"/>
    </source>
</evidence>
<dbReference type="Proteomes" id="UP000262954">
    <property type="component" value="Unassembled WGS sequence"/>
</dbReference>
<proteinExistence type="predicted"/>
<dbReference type="RefSeq" id="WP_009317293.1">
    <property type="nucleotide sequence ID" value="NZ_AP028032.1"/>
</dbReference>
<dbReference type="GO" id="GO:0009423">
    <property type="term" value="P:chorismate biosynthetic process"/>
    <property type="evidence" value="ECO:0007669"/>
    <property type="project" value="TreeGrafter"/>
</dbReference>
<dbReference type="Gene3D" id="3.40.50.720">
    <property type="entry name" value="NAD(P)-binding Rossmann-like Domain"/>
    <property type="match status" value="1"/>
</dbReference>
<dbReference type="InterPro" id="IPR036291">
    <property type="entry name" value="NAD(P)-bd_dom_sf"/>
</dbReference>
<comment type="caution">
    <text evidence="5">The sequence shown here is derived from an EMBL/GenBank/DDBJ whole genome shotgun (WGS) entry which is preliminary data.</text>
</comment>
<reference evidence="5 6" key="1">
    <citation type="journal article" date="2018" name="Nat. Biotechnol.">
        <title>A standardized bacterial taxonomy based on genome phylogeny substantially revises the tree of life.</title>
        <authorList>
            <person name="Parks D.H."/>
            <person name="Chuvochina M."/>
            <person name="Waite D.W."/>
            <person name="Rinke C."/>
            <person name="Skarshewski A."/>
            <person name="Chaumeil P.A."/>
            <person name="Hugenholtz P."/>
        </authorList>
    </citation>
    <scope>NUCLEOTIDE SEQUENCE [LARGE SCALE GENOMIC DNA]</scope>
    <source>
        <strain evidence="5">UBA11482</strain>
    </source>
</reference>
<dbReference type="InterPro" id="IPR022893">
    <property type="entry name" value="Shikimate_DH_fam"/>
</dbReference>
<dbReference type="EC" id="1.1.1.25" evidence="5"/>
<name>A0A316R1W4_9BACT</name>
<evidence type="ECO:0000313" key="5">
    <source>
        <dbReference type="EMBL" id="HBJ09848.1"/>
    </source>
</evidence>
<evidence type="ECO:0000256" key="1">
    <source>
        <dbReference type="ARBA" id="ARBA00004871"/>
    </source>
</evidence>
<dbReference type="PANTHER" id="PTHR21089:SF1">
    <property type="entry name" value="BIFUNCTIONAL 3-DEHYDROQUINATE DEHYDRATASE_SHIKIMATE DEHYDROGENASE, CHLOROPLASTIC"/>
    <property type="match status" value="1"/>
</dbReference>
<dbReference type="GO" id="GO:0005829">
    <property type="term" value="C:cytosol"/>
    <property type="evidence" value="ECO:0007669"/>
    <property type="project" value="TreeGrafter"/>
</dbReference>
<feature type="domain" description="Shikimate dehydrogenase substrate binding N-terminal" evidence="4">
    <location>
        <begin position="13"/>
        <end position="94"/>
    </location>
</feature>
<evidence type="ECO:0000313" key="6">
    <source>
        <dbReference type="Proteomes" id="UP000262954"/>
    </source>
</evidence>
<dbReference type="GO" id="GO:0009073">
    <property type="term" value="P:aromatic amino acid family biosynthetic process"/>
    <property type="evidence" value="ECO:0007669"/>
    <property type="project" value="UniProtKB-KW"/>
</dbReference>
<dbReference type="CDD" id="cd01065">
    <property type="entry name" value="NAD_bind_Shikimate_DH"/>
    <property type="match status" value="1"/>
</dbReference>
<dbReference type="GO" id="GO:0050661">
    <property type="term" value="F:NADP binding"/>
    <property type="evidence" value="ECO:0007669"/>
    <property type="project" value="TreeGrafter"/>
</dbReference>
<accession>A0A316R1W4</accession>